<name>A0A519BJG1_ACIG2</name>
<keyword evidence="1" id="KW-0812">Transmembrane</keyword>
<organism evidence="2 3">
    <name type="scientific">Acididesulfobacter guangdongensis</name>
    <dbReference type="NCBI Taxonomy" id="2597225"/>
    <lineage>
        <taxon>Bacteria</taxon>
        <taxon>Deltaproteobacteria</taxon>
        <taxon>Candidatus Acidulodesulfobacterales</taxon>
        <taxon>Candidatus Acididesulfobacter</taxon>
    </lineage>
</organism>
<dbReference type="EMBL" id="SGBC01000001">
    <property type="protein sequence ID" value="RZD17408.1"/>
    <property type="molecule type" value="Genomic_DNA"/>
</dbReference>
<evidence type="ECO:0000313" key="3">
    <source>
        <dbReference type="Proteomes" id="UP000316562"/>
    </source>
</evidence>
<dbReference type="Proteomes" id="UP000316562">
    <property type="component" value="Unassembled WGS sequence"/>
</dbReference>
<dbReference type="AlphaFoldDB" id="A0A519BJG1"/>
<keyword evidence="1" id="KW-0472">Membrane</keyword>
<feature type="transmembrane region" description="Helical" evidence="1">
    <location>
        <begin position="6"/>
        <end position="25"/>
    </location>
</feature>
<gene>
    <name evidence="2" type="ORF">EVJ46_04065</name>
</gene>
<feature type="transmembrane region" description="Helical" evidence="1">
    <location>
        <begin position="37"/>
        <end position="69"/>
    </location>
</feature>
<comment type="caution">
    <text evidence="2">The sequence shown here is derived from an EMBL/GenBank/DDBJ whole genome shotgun (WGS) entry which is preliminary data.</text>
</comment>
<evidence type="ECO:0000313" key="2">
    <source>
        <dbReference type="EMBL" id="RZD17408.1"/>
    </source>
</evidence>
<protein>
    <submittedName>
        <fullName evidence="2">Uncharacterized protein</fullName>
    </submittedName>
</protein>
<reference evidence="2 3" key="1">
    <citation type="journal article" date="2019" name="ISME J.">
        <title>Insights into ecological role of a new deltaproteobacterial order Candidatus Acidulodesulfobacterales by metagenomics and metatranscriptomics.</title>
        <authorList>
            <person name="Tan S."/>
            <person name="Liu J."/>
            <person name="Fang Y."/>
            <person name="Hedlund B.P."/>
            <person name="Lian Z.H."/>
            <person name="Huang L.Y."/>
            <person name="Li J.T."/>
            <person name="Huang L.N."/>
            <person name="Li W.J."/>
            <person name="Jiang H.C."/>
            <person name="Dong H.L."/>
            <person name="Shu W.S."/>
        </authorList>
    </citation>
    <scope>NUCLEOTIDE SEQUENCE [LARGE SCALE GENOMIC DNA]</scope>
    <source>
        <strain evidence="2">AP2</strain>
    </source>
</reference>
<keyword evidence="1" id="KW-1133">Transmembrane helix</keyword>
<proteinExistence type="predicted"/>
<evidence type="ECO:0000256" key="1">
    <source>
        <dbReference type="SAM" id="Phobius"/>
    </source>
</evidence>
<accession>A0A519BJG1</accession>
<sequence length="73" mass="8305">MFNVNTIIIESVIYIFVSIIIGVILRGEDFKKFKRLLLLAYLIIGIAVYSVLYFAILSAAAIVFALYIFKILE</sequence>